<dbReference type="Proteomes" id="UP000033852">
    <property type="component" value="Unassembled WGS sequence"/>
</dbReference>
<evidence type="ECO:0000259" key="2">
    <source>
        <dbReference type="Pfam" id="PF04085"/>
    </source>
</evidence>
<dbReference type="GO" id="GO:0008360">
    <property type="term" value="P:regulation of cell shape"/>
    <property type="evidence" value="ECO:0007669"/>
    <property type="project" value="InterPro"/>
</dbReference>
<dbReference type="InterPro" id="IPR055342">
    <property type="entry name" value="MreC_beta-barrel_core"/>
</dbReference>
<evidence type="ECO:0000313" key="4">
    <source>
        <dbReference type="Proteomes" id="UP000033852"/>
    </source>
</evidence>
<keyword evidence="1" id="KW-0732">Signal</keyword>
<dbReference type="PANTHER" id="PTHR34138:SF1">
    <property type="entry name" value="CELL SHAPE-DETERMINING PROTEIN MREC"/>
    <property type="match status" value="1"/>
</dbReference>
<protein>
    <submittedName>
        <fullName evidence="3">Cell shape-determining protein MreC</fullName>
    </submittedName>
</protein>
<gene>
    <name evidence="3" type="ORF">UY86_C0002G0020</name>
</gene>
<dbReference type="Pfam" id="PF04085">
    <property type="entry name" value="MreC"/>
    <property type="match status" value="1"/>
</dbReference>
<sequence>MAAALFVALLLLAASLTRTSLEGALDFVVYPVLALRNTLGSSEAVLLRAEVASLEAKIADRDLLYRENIDLKARLGRPSPLNGEGRVLAAVLMRPPAIPYDTLLIDAGVKDGIAEGDLVYAGGSLLIGKISAAGGRDARVMLFSAPEGSLELTLIPSASPASGIPVSVTGEGGGSFTAEVPAGSMAAAGDYLKLPGIDDSVVARVARVERHEDGTARLHAHLPINPFELRYVEVWK</sequence>
<reference evidence="3 4" key="1">
    <citation type="journal article" date="2015" name="Nature">
        <title>rRNA introns, odd ribosomes, and small enigmatic genomes across a large radiation of phyla.</title>
        <authorList>
            <person name="Brown C.T."/>
            <person name="Hug L.A."/>
            <person name="Thomas B.C."/>
            <person name="Sharon I."/>
            <person name="Castelle C.J."/>
            <person name="Singh A."/>
            <person name="Wilkins M.J."/>
            <person name="Williams K.H."/>
            <person name="Banfield J.F."/>
        </authorList>
    </citation>
    <scope>NUCLEOTIDE SEQUENCE [LARGE SCALE GENOMIC DNA]</scope>
</reference>
<accession>A0A0G1Y379</accession>
<feature type="domain" description="Rod shape-determining protein MreC beta-barrel core" evidence="2">
    <location>
        <begin position="92"/>
        <end position="234"/>
    </location>
</feature>
<evidence type="ECO:0000313" key="3">
    <source>
        <dbReference type="EMBL" id="KKW37923.1"/>
    </source>
</evidence>
<evidence type="ECO:0000256" key="1">
    <source>
        <dbReference type="SAM" id="SignalP"/>
    </source>
</evidence>
<feature type="signal peptide" evidence="1">
    <location>
        <begin position="1"/>
        <end position="20"/>
    </location>
</feature>
<dbReference type="InterPro" id="IPR007221">
    <property type="entry name" value="MreC"/>
</dbReference>
<dbReference type="PANTHER" id="PTHR34138">
    <property type="entry name" value="CELL SHAPE-DETERMINING PROTEIN MREC"/>
    <property type="match status" value="1"/>
</dbReference>
<dbReference type="GO" id="GO:0005886">
    <property type="term" value="C:plasma membrane"/>
    <property type="evidence" value="ECO:0007669"/>
    <property type="project" value="TreeGrafter"/>
</dbReference>
<comment type="caution">
    <text evidence="3">The sequence shown here is derived from an EMBL/GenBank/DDBJ whole genome shotgun (WGS) entry which is preliminary data.</text>
</comment>
<organism evidence="3 4">
    <name type="scientific">Candidatus Adlerbacteria bacterium GW2011_GWB1_54_7</name>
    <dbReference type="NCBI Taxonomy" id="1618607"/>
    <lineage>
        <taxon>Bacteria</taxon>
        <taxon>Candidatus Adleribacteriota</taxon>
    </lineage>
</organism>
<dbReference type="Gene3D" id="2.40.10.340">
    <property type="entry name" value="Rod shape-determining protein MreC, domain 1"/>
    <property type="match status" value="1"/>
</dbReference>
<dbReference type="InterPro" id="IPR042177">
    <property type="entry name" value="Cell/Rod_1"/>
</dbReference>
<dbReference type="STRING" id="1618607.UY86_C0002G0020"/>
<dbReference type="AlphaFoldDB" id="A0A0G1Y379"/>
<feature type="chain" id="PRO_5002541002" evidence="1">
    <location>
        <begin position="21"/>
        <end position="236"/>
    </location>
</feature>
<proteinExistence type="predicted"/>
<dbReference type="EMBL" id="LCRR01000002">
    <property type="protein sequence ID" value="KKW37923.1"/>
    <property type="molecule type" value="Genomic_DNA"/>
</dbReference>
<name>A0A0G1Y379_9BACT</name>